<dbReference type="InParanoid" id="W2SGW1"/>
<dbReference type="GO" id="GO:0005524">
    <property type="term" value="F:ATP binding"/>
    <property type="evidence" value="ECO:0007669"/>
    <property type="project" value="UniProtKB-KW"/>
</dbReference>
<dbReference type="GO" id="GO:0016301">
    <property type="term" value="F:kinase activity"/>
    <property type="evidence" value="ECO:0007669"/>
    <property type="project" value="UniProtKB-KW"/>
</dbReference>
<organism evidence="10 11">
    <name type="scientific">Cyphellophora europaea (strain CBS 101466)</name>
    <name type="common">Phialophora europaea</name>
    <dbReference type="NCBI Taxonomy" id="1220924"/>
    <lineage>
        <taxon>Eukaryota</taxon>
        <taxon>Fungi</taxon>
        <taxon>Dikarya</taxon>
        <taxon>Ascomycota</taxon>
        <taxon>Pezizomycotina</taxon>
        <taxon>Eurotiomycetes</taxon>
        <taxon>Chaetothyriomycetidae</taxon>
        <taxon>Chaetothyriales</taxon>
        <taxon>Cyphellophoraceae</taxon>
        <taxon>Cyphellophora</taxon>
    </lineage>
</organism>
<evidence type="ECO:0000256" key="2">
    <source>
        <dbReference type="ARBA" id="ARBA00004496"/>
    </source>
</evidence>
<keyword evidence="7" id="KW-0067">ATP-binding</keyword>
<evidence type="ECO:0000313" key="10">
    <source>
        <dbReference type="EMBL" id="ETN47243.1"/>
    </source>
</evidence>
<dbReference type="AlphaFoldDB" id="W2SGW1"/>
<dbReference type="RefSeq" id="XP_008711955.1">
    <property type="nucleotide sequence ID" value="XM_008713733.1"/>
</dbReference>
<evidence type="ECO:0000313" key="11">
    <source>
        <dbReference type="Proteomes" id="UP000030752"/>
    </source>
</evidence>
<keyword evidence="11" id="KW-1185">Reference proteome</keyword>
<dbReference type="PANTHER" id="PTHR10285">
    <property type="entry name" value="URIDINE KINASE"/>
    <property type="match status" value="1"/>
</dbReference>
<protein>
    <recommendedName>
        <fullName evidence="12">SRP54-type proteins GTP-binding domain-containing protein</fullName>
    </recommendedName>
</protein>
<keyword evidence="3" id="KW-0963">Cytoplasm</keyword>
<dbReference type="OrthoDB" id="347435at2759"/>
<comment type="similarity">
    <text evidence="9">Belongs to the GLYK kinase family.</text>
</comment>
<keyword evidence="8" id="KW-0539">Nucleus</keyword>
<accession>W2SGW1</accession>
<gene>
    <name evidence="10" type="ORF">HMPREF1541_01435</name>
</gene>
<dbReference type="STRING" id="1220924.W2SGW1"/>
<dbReference type="EMBL" id="KB822711">
    <property type="protein sequence ID" value="ETN47243.1"/>
    <property type="molecule type" value="Genomic_DNA"/>
</dbReference>
<dbReference type="GeneID" id="19968774"/>
<evidence type="ECO:0000256" key="1">
    <source>
        <dbReference type="ARBA" id="ARBA00004123"/>
    </source>
</evidence>
<dbReference type="Gene3D" id="3.40.50.300">
    <property type="entry name" value="P-loop containing nucleotide triphosphate hydrolases"/>
    <property type="match status" value="1"/>
</dbReference>
<evidence type="ECO:0000256" key="8">
    <source>
        <dbReference type="ARBA" id="ARBA00023242"/>
    </source>
</evidence>
<dbReference type="HOGENOM" id="CLU_056986_0_0_1"/>
<dbReference type="eggNOG" id="KOG2878">
    <property type="taxonomic scope" value="Eukaryota"/>
</dbReference>
<dbReference type="Proteomes" id="UP000030752">
    <property type="component" value="Unassembled WGS sequence"/>
</dbReference>
<evidence type="ECO:0008006" key="12">
    <source>
        <dbReference type="Google" id="ProtNLM"/>
    </source>
</evidence>
<dbReference type="GO" id="GO:0005634">
    <property type="term" value="C:nucleus"/>
    <property type="evidence" value="ECO:0007669"/>
    <property type="project" value="UniProtKB-SubCell"/>
</dbReference>
<evidence type="ECO:0000256" key="9">
    <source>
        <dbReference type="ARBA" id="ARBA00061312"/>
    </source>
</evidence>
<reference evidence="10 11" key="1">
    <citation type="submission" date="2013-03" db="EMBL/GenBank/DDBJ databases">
        <title>The Genome Sequence of Phialophora europaea CBS 101466.</title>
        <authorList>
            <consortium name="The Broad Institute Genomics Platform"/>
            <person name="Cuomo C."/>
            <person name="de Hoog S."/>
            <person name="Gorbushina A."/>
            <person name="Walker B."/>
            <person name="Young S.K."/>
            <person name="Zeng Q."/>
            <person name="Gargeya S."/>
            <person name="Fitzgerald M."/>
            <person name="Haas B."/>
            <person name="Abouelleil A."/>
            <person name="Allen A.W."/>
            <person name="Alvarado L."/>
            <person name="Arachchi H.M."/>
            <person name="Berlin A.M."/>
            <person name="Chapman S.B."/>
            <person name="Gainer-Dewar J."/>
            <person name="Goldberg J."/>
            <person name="Griggs A."/>
            <person name="Gujja S."/>
            <person name="Hansen M."/>
            <person name="Howarth C."/>
            <person name="Imamovic A."/>
            <person name="Ireland A."/>
            <person name="Larimer J."/>
            <person name="McCowan C."/>
            <person name="Murphy C."/>
            <person name="Pearson M."/>
            <person name="Poon T.W."/>
            <person name="Priest M."/>
            <person name="Roberts A."/>
            <person name="Saif S."/>
            <person name="Shea T."/>
            <person name="Sisk P."/>
            <person name="Sykes S."/>
            <person name="Wortman J."/>
            <person name="Nusbaum C."/>
            <person name="Birren B."/>
        </authorList>
    </citation>
    <scope>NUCLEOTIDE SEQUENCE [LARGE SCALE GENOMIC DNA]</scope>
    <source>
        <strain evidence="10 11">CBS 101466</strain>
    </source>
</reference>
<evidence type="ECO:0000256" key="7">
    <source>
        <dbReference type="ARBA" id="ARBA00022840"/>
    </source>
</evidence>
<sequence>MSDIYDDKSPVVIPFIIKHLEAHRSQHPNEPFFIGLNGVQGAGKTVLVTSLKSTLADKGLTTAVFSLDDLYLTHSDQEALAKANPDNPLLQHRGQPSTHDIPLALSIFASLKANKPTRIAKYNKALFSGQGDRLPPSEWDEVNNPGEPTVDIVLFEGWCVGFQPLTSSELRSKHAAAVEALNNPTSKYCGRLGYNTLESVLTINDALKQYSELWAYFHTFVHIDAADPLFVYRWRLQQEATTRREKGAGMTDEQVENFVNGYYPAYELYTETLRRGVFRPAREGDQYQTGGWEGRQLRLVVDEGRKVHETILI</sequence>
<evidence type="ECO:0000256" key="4">
    <source>
        <dbReference type="ARBA" id="ARBA00022679"/>
    </source>
</evidence>
<dbReference type="GO" id="GO:0005737">
    <property type="term" value="C:cytoplasm"/>
    <property type="evidence" value="ECO:0007669"/>
    <property type="project" value="UniProtKB-SubCell"/>
</dbReference>
<dbReference type="FunFam" id="3.40.50.300:FF:001691">
    <property type="entry name" value="Probable ATP-dependent kinase TDA10"/>
    <property type="match status" value="1"/>
</dbReference>
<dbReference type="VEuPathDB" id="FungiDB:HMPREF1541_01435"/>
<evidence type="ECO:0000256" key="6">
    <source>
        <dbReference type="ARBA" id="ARBA00022777"/>
    </source>
</evidence>
<keyword evidence="5" id="KW-0547">Nucleotide-binding</keyword>
<comment type="subcellular location">
    <subcellularLocation>
        <location evidence="2">Cytoplasm</location>
    </subcellularLocation>
    <subcellularLocation>
        <location evidence="1">Nucleus</location>
    </subcellularLocation>
</comment>
<keyword evidence="6" id="KW-0418">Kinase</keyword>
<dbReference type="InterPro" id="IPR027417">
    <property type="entry name" value="P-loop_NTPase"/>
</dbReference>
<dbReference type="SUPFAM" id="SSF52540">
    <property type="entry name" value="P-loop containing nucleoside triphosphate hydrolases"/>
    <property type="match status" value="1"/>
</dbReference>
<proteinExistence type="inferred from homology"/>
<evidence type="ECO:0000256" key="5">
    <source>
        <dbReference type="ARBA" id="ARBA00022741"/>
    </source>
</evidence>
<evidence type="ECO:0000256" key="3">
    <source>
        <dbReference type="ARBA" id="ARBA00022490"/>
    </source>
</evidence>
<keyword evidence="4" id="KW-0808">Transferase</keyword>
<name>W2SGW1_CYPE1</name>
<dbReference type="FunCoup" id="W2SGW1">
    <property type="interactions" value="332"/>
</dbReference>